<dbReference type="AlphaFoldDB" id="A0A316DSV8"/>
<reference evidence="2 5" key="2">
    <citation type="submission" date="2020-07" db="EMBL/GenBank/DDBJ databases">
        <title>The draft genome sequence of Maribacter polysiphoniae KCTC 22021.</title>
        <authorList>
            <person name="Mu L."/>
        </authorList>
    </citation>
    <scope>NUCLEOTIDE SEQUENCE [LARGE SCALE GENOMIC DNA]</scope>
    <source>
        <strain evidence="2 5">KCTC 22021</strain>
    </source>
</reference>
<dbReference type="RefSeq" id="WP_109654112.1">
    <property type="nucleotide sequence ID" value="NZ_JACWLN010000011.1"/>
</dbReference>
<evidence type="ECO:0000256" key="1">
    <source>
        <dbReference type="SAM" id="SignalP"/>
    </source>
</evidence>
<sequence length="61" mass="7207">MKIKLIYLLILLYAFSVQGQQENLGIVVEYTAPIDLTFQTYDPPLKIKKNQPKRRDQLQRN</sequence>
<keyword evidence="1" id="KW-0732">Signal</keyword>
<feature type="chain" id="PRO_5016244421" evidence="1">
    <location>
        <begin position="20"/>
        <end position="61"/>
    </location>
</feature>
<gene>
    <name evidence="2" type="ORF">HZY62_18290</name>
    <name evidence="3" type="ORF">LX92_03892</name>
</gene>
<dbReference type="Proteomes" id="UP000651837">
    <property type="component" value="Unassembled WGS sequence"/>
</dbReference>
<comment type="caution">
    <text evidence="3">The sequence shown here is derived from an EMBL/GenBank/DDBJ whole genome shotgun (WGS) entry which is preliminary data.</text>
</comment>
<dbReference type="EMBL" id="JACWLN010000011">
    <property type="protein sequence ID" value="MBD1262554.1"/>
    <property type="molecule type" value="Genomic_DNA"/>
</dbReference>
<name>A0A316DSV8_9FLAO</name>
<evidence type="ECO:0000313" key="5">
    <source>
        <dbReference type="Proteomes" id="UP000651837"/>
    </source>
</evidence>
<evidence type="ECO:0000313" key="3">
    <source>
        <dbReference type="EMBL" id="PWK21387.1"/>
    </source>
</evidence>
<proteinExistence type="predicted"/>
<dbReference type="OrthoDB" id="1353260at2"/>
<feature type="signal peptide" evidence="1">
    <location>
        <begin position="1"/>
        <end position="19"/>
    </location>
</feature>
<evidence type="ECO:0000313" key="2">
    <source>
        <dbReference type="EMBL" id="MBD1262554.1"/>
    </source>
</evidence>
<evidence type="ECO:0000313" key="4">
    <source>
        <dbReference type="Proteomes" id="UP000245667"/>
    </source>
</evidence>
<organism evidence="3 4">
    <name type="scientific">Maribacter polysiphoniae</name>
    <dbReference type="NCBI Taxonomy" id="429344"/>
    <lineage>
        <taxon>Bacteria</taxon>
        <taxon>Pseudomonadati</taxon>
        <taxon>Bacteroidota</taxon>
        <taxon>Flavobacteriia</taxon>
        <taxon>Flavobacteriales</taxon>
        <taxon>Flavobacteriaceae</taxon>
        <taxon>Maribacter</taxon>
    </lineage>
</organism>
<accession>A0A316DSV8</accession>
<keyword evidence="5" id="KW-1185">Reference proteome</keyword>
<dbReference type="Proteomes" id="UP000245667">
    <property type="component" value="Unassembled WGS sequence"/>
</dbReference>
<dbReference type="EMBL" id="QGGQ01000012">
    <property type="protein sequence ID" value="PWK21387.1"/>
    <property type="molecule type" value="Genomic_DNA"/>
</dbReference>
<reference evidence="3 4" key="1">
    <citation type="submission" date="2018-05" db="EMBL/GenBank/DDBJ databases">
        <title>Genomic Encyclopedia of Archaeal and Bacterial Type Strains, Phase II (KMG-II): from individual species to whole genera.</title>
        <authorList>
            <person name="Goeker M."/>
        </authorList>
    </citation>
    <scope>NUCLEOTIDE SEQUENCE [LARGE SCALE GENOMIC DNA]</scope>
    <source>
        <strain evidence="3 4">DSM 23514</strain>
    </source>
</reference>
<protein>
    <submittedName>
        <fullName evidence="3">Uncharacterized protein</fullName>
    </submittedName>
</protein>